<name>A0A2J7ZY94_9CHLO</name>
<protein>
    <submittedName>
        <fullName evidence="1">Uncharacterized protein</fullName>
    </submittedName>
</protein>
<sequence>MAKAGGDAAAGWGMAMRPQHEHWVRGAPLAPRTAPGVFSIAPIAPAGPTPWAAADAQ</sequence>
<keyword evidence="2" id="KW-1185">Reference proteome</keyword>
<dbReference type="AlphaFoldDB" id="A0A2J7ZY94"/>
<comment type="caution">
    <text evidence="1">The sequence shown here is derived from an EMBL/GenBank/DDBJ whole genome shotgun (WGS) entry which is preliminary data.</text>
</comment>
<gene>
    <name evidence="1" type="ORF">TSOC_008509</name>
</gene>
<dbReference type="EMBL" id="PGGS01000321">
    <property type="protein sequence ID" value="PNH05244.1"/>
    <property type="molecule type" value="Genomic_DNA"/>
</dbReference>
<organism evidence="1 2">
    <name type="scientific">Tetrabaena socialis</name>
    <dbReference type="NCBI Taxonomy" id="47790"/>
    <lineage>
        <taxon>Eukaryota</taxon>
        <taxon>Viridiplantae</taxon>
        <taxon>Chlorophyta</taxon>
        <taxon>core chlorophytes</taxon>
        <taxon>Chlorophyceae</taxon>
        <taxon>CS clade</taxon>
        <taxon>Chlamydomonadales</taxon>
        <taxon>Tetrabaenaceae</taxon>
        <taxon>Tetrabaena</taxon>
    </lineage>
</organism>
<evidence type="ECO:0000313" key="2">
    <source>
        <dbReference type="Proteomes" id="UP000236333"/>
    </source>
</evidence>
<accession>A0A2J7ZY94</accession>
<reference evidence="1 2" key="1">
    <citation type="journal article" date="2017" name="Mol. Biol. Evol.">
        <title>The 4-celled Tetrabaena socialis nuclear genome reveals the essential components for genetic control of cell number at the origin of multicellularity in the volvocine lineage.</title>
        <authorList>
            <person name="Featherston J."/>
            <person name="Arakaki Y."/>
            <person name="Hanschen E.R."/>
            <person name="Ferris P.J."/>
            <person name="Michod R.E."/>
            <person name="Olson B.J.S.C."/>
            <person name="Nozaki H."/>
            <person name="Durand P.M."/>
        </authorList>
    </citation>
    <scope>NUCLEOTIDE SEQUENCE [LARGE SCALE GENOMIC DNA]</scope>
    <source>
        <strain evidence="1 2">NIES-571</strain>
    </source>
</reference>
<evidence type="ECO:0000313" key="1">
    <source>
        <dbReference type="EMBL" id="PNH05244.1"/>
    </source>
</evidence>
<dbReference type="Proteomes" id="UP000236333">
    <property type="component" value="Unassembled WGS sequence"/>
</dbReference>
<proteinExistence type="predicted"/>